<organism evidence="1 2">
    <name type="scientific">Fictibacillus marinisediminis</name>
    <dbReference type="NCBI Taxonomy" id="2878389"/>
    <lineage>
        <taxon>Bacteria</taxon>
        <taxon>Bacillati</taxon>
        <taxon>Bacillota</taxon>
        <taxon>Bacilli</taxon>
        <taxon>Bacillales</taxon>
        <taxon>Fictibacillaceae</taxon>
        <taxon>Fictibacillus</taxon>
    </lineage>
</organism>
<dbReference type="Pfam" id="PF10830">
    <property type="entry name" value="DUF2553"/>
    <property type="match status" value="1"/>
</dbReference>
<reference evidence="1" key="1">
    <citation type="submission" date="2021-09" db="EMBL/GenBank/DDBJ databases">
        <title>Genome analysis of Fictibacillus sp. KIGAM418 isolated from marine sediment.</title>
        <authorList>
            <person name="Seo M.-J."/>
            <person name="Cho E.-S."/>
            <person name="Hwang C.Y."/>
        </authorList>
    </citation>
    <scope>NUCLEOTIDE SEQUENCE</scope>
    <source>
        <strain evidence="1">KIGAM418</strain>
    </source>
</reference>
<evidence type="ECO:0000313" key="2">
    <source>
        <dbReference type="Proteomes" id="UP001139011"/>
    </source>
</evidence>
<sequence length="82" mass="9303">MDSKNSGSKSDITSKVYGKMDTGYMSLFHDNQKIGRVIFSDQGNQYEMAEGFEFDADKIYKKDNSSAEYPQSYVQGCDEGWC</sequence>
<dbReference type="InterPro" id="IPR020140">
    <property type="entry name" value="Uncharacterised_YusG"/>
</dbReference>
<protein>
    <submittedName>
        <fullName evidence="1">YusG family protein</fullName>
    </submittedName>
</protein>
<comment type="caution">
    <text evidence="1">The sequence shown here is derived from an EMBL/GenBank/DDBJ whole genome shotgun (WGS) entry which is preliminary data.</text>
</comment>
<gene>
    <name evidence="1" type="ORF">LCY76_17525</name>
</gene>
<name>A0A9X1XCN1_9BACL</name>
<evidence type="ECO:0000313" key="1">
    <source>
        <dbReference type="EMBL" id="MCK6258377.1"/>
    </source>
</evidence>
<proteinExistence type="predicted"/>
<dbReference type="AlphaFoldDB" id="A0A9X1XCN1"/>
<accession>A0A9X1XCN1</accession>
<dbReference type="Proteomes" id="UP001139011">
    <property type="component" value="Unassembled WGS sequence"/>
</dbReference>
<dbReference type="EMBL" id="JAIWJX010000002">
    <property type="protein sequence ID" value="MCK6258377.1"/>
    <property type="molecule type" value="Genomic_DNA"/>
</dbReference>
<keyword evidence="2" id="KW-1185">Reference proteome</keyword>
<dbReference type="RefSeq" id="WP_248253675.1">
    <property type="nucleotide sequence ID" value="NZ_JAIWJX010000002.1"/>
</dbReference>